<organism evidence="2 3">
    <name type="scientific">Escallonia rubra</name>
    <dbReference type="NCBI Taxonomy" id="112253"/>
    <lineage>
        <taxon>Eukaryota</taxon>
        <taxon>Viridiplantae</taxon>
        <taxon>Streptophyta</taxon>
        <taxon>Embryophyta</taxon>
        <taxon>Tracheophyta</taxon>
        <taxon>Spermatophyta</taxon>
        <taxon>Magnoliopsida</taxon>
        <taxon>eudicotyledons</taxon>
        <taxon>Gunneridae</taxon>
        <taxon>Pentapetalae</taxon>
        <taxon>asterids</taxon>
        <taxon>campanulids</taxon>
        <taxon>Escalloniales</taxon>
        <taxon>Escalloniaceae</taxon>
        <taxon>Escallonia</taxon>
    </lineage>
</organism>
<reference evidence="2" key="1">
    <citation type="submission" date="2022-12" db="EMBL/GenBank/DDBJ databases">
        <title>Draft genome assemblies for two species of Escallonia (Escalloniales).</title>
        <authorList>
            <person name="Chanderbali A."/>
            <person name="Dervinis C."/>
            <person name="Anghel I."/>
            <person name="Soltis D."/>
            <person name="Soltis P."/>
            <person name="Zapata F."/>
        </authorList>
    </citation>
    <scope>NUCLEOTIDE SEQUENCE</scope>
    <source>
        <strain evidence="2">UCBG92.1500</strain>
        <tissue evidence="2">Leaf</tissue>
    </source>
</reference>
<proteinExistence type="predicted"/>
<keyword evidence="3" id="KW-1185">Reference proteome</keyword>
<name>A0AA88UT43_9ASTE</name>
<dbReference type="EMBL" id="JAVXUO010000333">
    <property type="protein sequence ID" value="KAK2993286.1"/>
    <property type="molecule type" value="Genomic_DNA"/>
</dbReference>
<evidence type="ECO:0000259" key="1">
    <source>
        <dbReference type="Pfam" id="PF07727"/>
    </source>
</evidence>
<dbReference type="InterPro" id="IPR013103">
    <property type="entry name" value="RVT_2"/>
</dbReference>
<dbReference type="Proteomes" id="UP001187471">
    <property type="component" value="Unassembled WGS sequence"/>
</dbReference>
<dbReference type="Pfam" id="PF07727">
    <property type="entry name" value="RVT_2"/>
    <property type="match status" value="1"/>
</dbReference>
<sequence length="130" mass="14733">MAAVRSTNRARAIIIVYQAFNFKRTLIAYVHDIIITGNDPDEKEALGKYLAKEFKIRDLGKLKYFLRIDVARSKEGIFVSQQKYVLDLLKETVRGGPSSRSSKGSHVVTSKLESFLPLKFLLNSPNQTQD</sequence>
<evidence type="ECO:0000313" key="3">
    <source>
        <dbReference type="Proteomes" id="UP001187471"/>
    </source>
</evidence>
<accession>A0AA88UT43</accession>
<evidence type="ECO:0000313" key="2">
    <source>
        <dbReference type="EMBL" id="KAK2993286.1"/>
    </source>
</evidence>
<protein>
    <recommendedName>
        <fullName evidence="1">Reverse transcriptase Ty1/copia-type domain-containing protein</fullName>
    </recommendedName>
</protein>
<feature type="domain" description="Reverse transcriptase Ty1/copia-type" evidence="1">
    <location>
        <begin position="23"/>
        <end position="91"/>
    </location>
</feature>
<comment type="caution">
    <text evidence="2">The sequence shown here is derived from an EMBL/GenBank/DDBJ whole genome shotgun (WGS) entry which is preliminary data.</text>
</comment>
<dbReference type="AlphaFoldDB" id="A0AA88UT43"/>
<gene>
    <name evidence="2" type="ORF">RJ640_022125</name>
</gene>